<dbReference type="InterPro" id="IPR051026">
    <property type="entry name" value="PI/PC_transfer"/>
</dbReference>
<gene>
    <name evidence="3" type="ORF">GUITHDRAFT_112461</name>
</gene>
<dbReference type="Gene3D" id="3.40.525.10">
    <property type="entry name" value="CRAL-TRIO lipid binding domain"/>
    <property type="match status" value="1"/>
</dbReference>
<dbReference type="Pfam" id="PF00650">
    <property type="entry name" value="CRAL_TRIO"/>
    <property type="match status" value="1"/>
</dbReference>
<protein>
    <recommendedName>
        <fullName evidence="2">CRAL-TRIO domain-containing protein</fullName>
    </recommendedName>
</protein>
<dbReference type="eggNOG" id="KOG1471">
    <property type="taxonomic scope" value="Eukaryota"/>
</dbReference>
<feature type="region of interest" description="Disordered" evidence="1">
    <location>
        <begin position="1"/>
        <end position="20"/>
    </location>
</feature>
<dbReference type="OrthoDB" id="10264640at2759"/>
<dbReference type="PANTHER" id="PTHR45657">
    <property type="entry name" value="CRAL-TRIO DOMAIN-CONTAINING PROTEIN YKL091C-RELATED"/>
    <property type="match status" value="1"/>
</dbReference>
<dbReference type="CDD" id="cd00170">
    <property type="entry name" value="SEC14"/>
    <property type="match status" value="1"/>
</dbReference>
<dbReference type="SMART" id="SM00516">
    <property type="entry name" value="SEC14"/>
    <property type="match status" value="1"/>
</dbReference>
<evidence type="ECO:0000313" key="4">
    <source>
        <dbReference type="EnsemblProtists" id="EKX41490"/>
    </source>
</evidence>
<dbReference type="RefSeq" id="XP_005828470.1">
    <property type="nucleotide sequence ID" value="XM_005828413.1"/>
</dbReference>
<dbReference type="GeneID" id="17298167"/>
<dbReference type="STRING" id="905079.L1J076"/>
<dbReference type="Proteomes" id="UP000011087">
    <property type="component" value="Unassembled WGS sequence"/>
</dbReference>
<evidence type="ECO:0000313" key="3">
    <source>
        <dbReference type="EMBL" id="EKX41490.1"/>
    </source>
</evidence>
<evidence type="ECO:0000259" key="2">
    <source>
        <dbReference type="PROSITE" id="PS50191"/>
    </source>
</evidence>
<sequence>MTSIEDKQAREEASPMTEEEKPFFDGVIAALTEEEKQLALQDPLDVLIIVRGFATENPRMQATIDAMKKIYAWRREIGYYNFLKHKMEDADNFHKYWPETMCGTDKYGHFLQCLKAGDIDMDKLEAMDEKRLEALQGQRMLAYGMYKRNLSREKGVQRYKHTLVVDLHGVSLSLTKSSKRALLKRIFDVGTHYYPETMWKIYVVNTPMLFRGIWAIVKPWLHPITVAKVNLLGGHSSAMKQMEQEGIPASHMPKWMGGGCEGMPASVYINSLLPQHG</sequence>
<dbReference type="HOGENOM" id="CLU_086528_0_0_1"/>
<dbReference type="SUPFAM" id="SSF52087">
    <property type="entry name" value="CRAL/TRIO domain"/>
    <property type="match status" value="1"/>
</dbReference>
<dbReference type="InterPro" id="IPR001251">
    <property type="entry name" value="CRAL-TRIO_dom"/>
</dbReference>
<dbReference type="KEGG" id="gtt:GUITHDRAFT_112461"/>
<reference evidence="4" key="3">
    <citation type="submission" date="2016-03" db="UniProtKB">
        <authorList>
            <consortium name="EnsemblProtists"/>
        </authorList>
    </citation>
    <scope>IDENTIFICATION</scope>
</reference>
<dbReference type="EMBL" id="JH993023">
    <property type="protein sequence ID" value="EKX41490.1"/>
    <property type="molecule type" value="Genomic_DNA"/>
</dbReference>
<dbReference type="AlphaFoldDB" id="L1J076"/>
<dbReference type="PROSITE" id="PS50191">
    <property type="entry name" value="CRAL_TRIO"/>
    <property type="match status" value="1"/>
</dbReference>
<dbReference type="InterPro" id="IPR036865">
    <property type="entry name" value="CRAL-TRIO_dom_sf"/>
</dbReference>
<evidence type="ECO:0000313" key="5">
    <source>
        <dbReference type="Proteomes" id="UP000011087"/>
    </source>
</evidence>
<dbReference type="PaxDb" id="55529-EKX41490"/>
<organism evidence="3">
    <name type="scientific">Guillardia theta (strain CCMP2712)</name>
    <name type="common">Cryptophyte</name>
    <dbReference type="NCBI Taxonomy" id="905079"/>
    <lineage>
        <taxon>Eukaryota</taxon>
        <taxon>Cryptophyceae</taxon>
        <taxon>Pyrenomonadales</taxon>
        <taxon>Geminigeraceae</taxon>
        <taxon>Guillardia</taxon>
    </lineage>
</organism>
<keyword evidence="5" id="KW-1185">Reference proteome</keyword>
<feature type="domain" description="CRAL-TRIO" evidence="2">
    <location>
        <begin position="89"/>
        <end position="264"/>
    </location>
</feature>
<reference evidence="5" key="2">
    <citation type="submission" date="2012-11" db="EMBL/GenBank/DDBJ databases">
        <authorList>
            <person name="Kuo A."/>
            <person name="Curtis B.A."/>
            <person name="Tanifuji G."/>
            <person name="Burki F."/>
            <person name="Gruber A."/>
            <person name="Irimia M."/>
            <person name="Maruyama S."/>
            <person name="Arias M.C."/>
            <person name="Ball S.G."/>
            <person name="Gile G.H."/>
            <person name="Hirakawa Y."/>
            <person name="Hopkins J.F."/>
            <person name="Rensing S.A."/>
            <person name="Schmutz J."/>
            <person name="Symeonidi A."/>
            <person name="Elias M."/>
            <person name="Eveleigh R.J."/>
            <person name="Herman E.K."/>
            <person name="Klute M.J."/>
            <person name="Nakayama T."/>
            <person name="Obornik M."/>
            <person name="Reyes-Prieto A."/>
            <person name="Armbrust E.V."/>
            <person name="Aves S.J."/>
            <person name="Beiko R.G."/>
            <person name="Coutinho P."/>
            <person name="Dacks J.B."/>
            <person name="Durnford D.G."/>
            <person name="Fast N.M."/>
            <person name="Green B.R."/>
            <person name="Grisdale C."/>
            <person name="Hempe F."/>
            <person name="Henrissat B."/>
            <person name="Hoppner M.P."/>
            <person name="Ishida K.-I."/>
            <person name="Kim E."/>
            <person name="Koreny L."/>
            <person name="Kroth P.G."/>
            <person name="Liu Y."/>
            <person name="Malik S.-B."/>
            <person name="Maier U.G."/>
            <person name="McRose D."/>
            <person name="Mock T."/>
            <person name="Neilson J.A."/>
            <person name="Onodera N.T."/>
            <person name="Poole A.M."/>
            <person name="Pritham E.J."/>
            <person name="Richards T.A."/>
            <person name="Rocap G."/>
            <person name="Roy S.W."/>
            <person name="Sarai C."/>
            <person name="Schaack S."/>
            <person name="Shirato S."/>
            <person name="Slamovits C.H."/>
            <person name="Spencer D.F."/>
            <person name="Suzuki S."/>
            <person name="Worden A.Z."/>
            <person name="Zauner S."/>
            <person name="Barry K."/>
            <person name="Bell C."/>
            <person name="Bharti A.K."/>
            <person name="Crow J.A."/>
            <person name="Grimwood J."/>
            <person name="Kramer R."/>
            <person name="Lindquist E."/>
            <person name="Lucas S."/>
            <person name="Salamov A."/>
            <person name="McFadden G.I."/>
            <person name="Lane C.E."/>
            <person name="Keeling P.J."/>
            <person name="Gray M.W."/>
            <person name="Grigoriev I.V."/>
            <person name="Archibald J.M."/>
        </authorList>
    </citation>
    <scope>NUCLEOTIDE SEQUENCE</scope>
    <source>
        <strain evidence="5">CCMP2712</strain>
    </source>
</reference>
<reference evidence="3 5" key="1">
    <citation type="journal article" date="2012" name="Nature">
        <title>Algal genomes reveal evolutionary mosaicism and the fate of nucleomorphs.</title>
        <authorList>
            <consortium name="DOE Joint Genome Institute"/>
            <person name="Curtis B.A."/>
            <person name="Tanifuji G."/>
            <person name="Burki F."/>
            <person name="Gruber A."/>
            <person name="Irimia M."/>
            <person name="Maruyama S."/>
            <person name="Arias M.C."/>
            <person name="Ball S.G."/>
            <person name="Gile G.H."/>
            <person name="Hirakawa Y."/>
            <person name="Hopkins J.F."/>
            <person name="Kuo A."/>
            <person name="Rensing S.A."/>
            <person name="Schmutz J."/>
            <person name="Symeonidi A."/>
            <person name="Elias M."/>
            <person name="Eveleigh R.J."/>
            <person name="Herman E.K."/>
            <person name="Klute M.J."/>
            <person name="Nakayama T."/>
            <person name="Obornik M."/>
            <person name="Reyes-Prieto A."/>
            <person name="Armbrust E.V."/>
            <person name="Aves S.J."/>
            <person name="Beiko R.G."/>
            <person name="Coutinho P."/>
            <person name="Dacks J.B."/>
            <person name="Durnford D.G."/>
            <person name="Fast N.M."/>
            <person name="Green B.R."/>
            <person name="Grisdale C.J."/>
            <person name="Hempel F."/>
            <person name="Henrissat B."/>
            <person name="Hoppner M.P."/>
            <person name="Ishida K."/>
            <person name="Kim E."/>
            <person name="Koreny L."/>
            <person name="Kroth P.G."/>
            <person name="Liu Y."/>
            <person name="Malik S.B."/>
            <person name="Maier U.G."/>
            <person name="McRose D."/>
            <person name="Mock T."/>
            <person name="Neilson J.A."/>
            <person name="Onodera N.T."/>
            <person name="Poole A.M."/>
            <person name="Pritham E.J."/>
            <person name="Richards T.A."/>
            <person name="Rocap G."/>
            <person name="Roy S.W."/>
            <person name="Sarai C."/>
            <person name="Schaack S."/>
            <person name="Shirato S."/>
            <person name="Slamovits C.H."/>
            <person name="Spencer D.F."/>
            <person name="Suzuki S."/>
            <person name="Worden A.Z."/>
            <person name="Zauner S."/>
            <person name="Barry K."/>
            <person name="Bell C."/>
            <person name="Bharti A.K."/>
            <person name="Crow J.A."/>
            <person name="Grimwood J."/>
            <person name="Kramer R."/>
            <person name="Lindquist E."/>
            <person name="Lucas S."/>
            <person name="Salamov A."/>
            <person name="McFadden G.I."/>
            <person name="Lane C.E."/>
            <person name="Keeling P.J."/>
            <person name="Gray M.W."/>
            <person name="Grigoriev I.V."/>
            <person name="Archibald J.M."/>
        </authorList>
    </citation>
    <scope>NUCLEOTIDE SEQUENCE</scope>
    <source>
        <strain evidence="3 5">CCMP2712</strain>
    </source>
</reference>
<name>L1J076_GUITC</name>
<proteinExistence type="predicted"/>
<dbReference type="OMA" id="RIYRHIC"/>
<accession>L1J076</accession>
<evidence type="ECO:0000256" key="1">
    <source>
        <dbReference type="SAM" id="MobiDB-lite"/>
    </source>
</evidence>
<dbReference type="EnsemblProtists" id="EKX41490">
    <property type="protein sequence ID" value="EKX41490"/>
    <property type="gene ID" value="GUITHDRAFT_112461"/>
</dbReference>
<dbReference type="PANTHER" id="PTHR45657:SF1">
    <property type="entry name" value="CRAL-TRIO DOMAIN-CONTAINING PROTEIN YKL091C-RELATED"/>
    <property type="match status" value="1"/>
</dbReference>